<dbReference type="GeneID" id="54423663"/>
<sequence>MLVLKEAVLSGNIDLDFSNHKFLLEDNTGYRAPVTTRQTSTSWAAGGPMKGGLIHLRRNMQNPSLKLLRRLGWSGPPIDPSHPRASRRQAKRNSEECGCCSLLEMIPAVPVLRRCSYGGFDTSVFALDWGLAKILNKLTGHPKLMNYYKSLIRHLSSSIMG</sequence>
<evidence type="ECO:0000313" key="2">
    <source>
        <dbReference type="Proteomes" id="UP000504638"/>
    </source>
</evidence>
<reference evidence="3" key="3">
    <citation type="submission" date="2025-04" db="UniProtKB">
        <authorList>
            <consortium name="RefSeq"/>
        </authorList>
    </citation>
    <scope>IDENTIFICATION</scope>
    <source>
        <strain evidence="3">CBS 781.70</strain>
    </source>
</reference>
<gene>
    <name evidence="1 3" type="ORF">P152DRAFT_58715</name>
</gene>
<dbReference type="AlphaFoldDB" id="A0A6G1G0F5"/>
<reference evidence="1 3" key="1">
    <citation type="submission" date="2020-01" db="EMBL/GenBank/DDBJ databases">
        <authorList>
            <consortium name="DOE Joint Genome Institute"/>
            <person name="Haridas S."/>
            <person name="Albert R."/>
            <person name="Binder M."/>
            <person name="Bloem J."/>
            <person name="Labutti K."/>
            <person name="Salamov A."/>
            <person name="Andreopoulos B."/>
            <person name="Baker S.E."/>
            <person name="Barry K."/>
            <person name="Bills G."/>
            <person name="Bluhm B.H."/>
            <person name="Cannon C."/>
            <person name="Castanera R."/>
            <person name="Culley D.E."/>
            <person name="Daum C."/>
            <person name="Ezra D."/>
            <person name="Gonzalez J.B."/>
            <person name="Henrissat B."/>
            <person name="Kuo A."/>
            <person name="Liang C."/>
            <person name="Lipzen A."/>
            <person name="Lutzoni F."/>
            <person name="Magnuson J."/>
            <person name="Mondo S."/>
            <person name="Nolan M."/>
            <person name="Ohm R."/>
            <person name="Pangilinan J."/>
            <person name="Park H.-J."/>
            <person name="Ramirez L."/>
            <person name="Alfaro M."/>
            <person name="Sun H."/>
            <person name="Tritt A."/>
            <person name="Yoshinaga Y."/>
            <person name="Zwiers L.-H."/>
            <person name="Turgeon B.G."/>
            <person name="Goodwin S.B."/>
            <person name="Spatafora J.W."/>
            <person name="Crous P.W."/>
            <person name="Grigoriev I.V."/>
        </authorList>
    </citation>
    <scope>NUCLEOTIDE SEQUENCE</scope>
    <source>
        <strain evidence="1 3">CBS 781.70</strain>
    </source>
</reference>
<dbReference type="RefSeq" id="XP_033533154.1">
    <property type="nucleotide sequence ID" value="XM_033683093.1"/>
</dbReference>
<dbReference type="EMBL" id="ML975161">
    <property type="protein sequence ID" value="KAF1811523.1"/>
    <property type="molecule type" value="Genomic_DNA"/>
</dbReference>
<protein>
    <submittedName>
        <fullName evidence="1 3">Uncharacterized protein</fullName>
    </submittedName>
</protein>
<proteinExistence type="predicted"/>
<organism evidence="1">
    <name type="scientific">Eremomyces bilateralis CBS 781.70</name>
    <dbReference type="NCBI Taxonomy" id="1392243"/>
    <lineage>
        <taxon>Eukaryota</taxon>
        <taxon>Fungi</taxon>
        <taxon>Dikarya</taxon>
        <taxon>Ascomycota</taxon>
        <taxon>Pezizomycotina</taxon>
        <taxon>Dothideomycetes</taxon>
        <taxon>Dothideomycetes incertae sedis</taxon>
        <taxon>Eremomycetales</taxon>
        <taxon>Eremomycetaceae</taxon>
        <taxon>Eremomyces</taxon>
    </lineage>
</organism>
<accession>A0A6G1G0F5</accession>
<keyword evidence="2" id="KW-1185">Reference proteome</keyword>
<evidence type="ECO:0000313" key="3">
    <source>
        <dbReference type="RefSeq" id="XP_033533154.1"/>
    </source>
</evidence>
<dbReference type="Proteomes" id="UP000504638">
    <property type="component" value="Unplaced"/>
</dbReference>
<name>A0A6G1G0F5_9PEZI</name>
<evidence type="ECO:0000313" key="1">
    <source>
        <dbReference type="EMBL" id="KAF1811523.1"/>
    </source>
</evidence>
<reference evidence="3" key="2">
    <citation type="submission" date="2020-04" db="EMBL/GenBank/DDBJ databases">
        <authorList>
            <consortium name="NCBI Genome Project"/>
        </authorList>
    </citation>
    <scope>NUCLEOTIDE SEQUENCE</scope>
    <source>
        <strain evidence="3">CBS 781.70</strain>
    </source>
</reference>